<protein>
    <submittedName>
        <fullName evidence="1">DUF4276 family protein</fullName>
    </submittedName>
</protein>
<proteinExistence type="predicted"/>
<accession>A0A1D9FZE4</accession>
<dbReference type="Proteomes" id="UP000176944">
    <property type="component" value="Chromosome"/>
</dbReference>
<gene>
    <name evidence="1" type="ORF">BJP36_13345</name>
</gene>
<organism evidence="1 2">
    <name type="scientific">Moorena producens (strain JHB)</name>
    <dbReference type="NCBI Taxonomy" id="1454205"/>
    <lineage>
        <taxon>Bacteria</taxon>
        <taxon>Bacillati</taxon>
        <taxon>Cyanobacteriota</taxon>
        <taxon>Cyanophyceae</taxon>
        <taxon>Coleofasciculales</taxon>
        <taxon>Coleofasciculaceae</taxon>
        <taxon>Moorena</taxon>
    </lineage>
</organism>
<evidence type="ECO:0000313" key="1">
    <source>
        <dbReference type="EMBL" id="AOY80752.1"/>
    </source>
</evidence>
<dbReference type="InterPro" id="IPR025455">
    <property type="entry name" value="DUF4276"/>
</dbReference>
<dbReference type="AlphaFoldDB" id="A0A1D9FZE4"/>
<evidence type="ECO:0000313" key="2">
    <source>
        <dbReference type="Proteomes" id="UP000176944"/>
    </source>
</evidence>
<name>A0A1D9FZE4_MOOP1</name>
<reference evidence="2" key="1">
    <citation type="submission" date="2016-10" db="EMBL/GenBank/DDBJ databases">
        <title>Comparative genomics uncovers the prolific and rare metabolic potential of the cyanobacterial genus Moorea.</title>
        <authorList>
            <person name="Leao T."/>
            <person name="Castelao G."/>
            <person name="Korobeynikov A."/>
            <person name="Monroe E.A."/>
            <person name="Podell S."/>
            <person name="Glukhov E."/>
            <person name="Allen E."/>
            <person name="Gerwick W.H."/>
            <person name="Gerwick L."/>
        </authorList>
    </citation>
    <scope>NUCLEOTIDE SEQUENCE [LARGE SCALE GENOMIC DNA]</scope>
    <source>
        <strain evidence="2">JHB</strain>
    </source>
</reference>
<dbReference type="Pfam" id="PF14103">
    <property type="entry name" value="DUF4276"/>
    <property type="match status" value="1"/>
</dbReference>
<dbReference type="EMBL" id="CP017708">
    <property type="protein sequence ID" value="AOY80752.1"/>
    <property type="molecule type" value="Genomic_DNA"/>
</dbReference>
<sequence>MSYDLIFMLEEPSMKNVLEQLLPKIIPDQITYICIPHQGKQDLCKSIPNKIKAFQYSPDTRFIIVHDQNSHDCQKLKSELLEICQTAGKSNNVMIRIICHELESWFLGNLAAVEKAYHMKPNSLSKQQSKKKYRNPDQLNSAKQELKRLVEEYYPGIHSKKIAPHLSLTDNRSHSFQVFIKGIKHLLSVSP</sequence>